<evidence type="ECO:0000313" key="4">
    <source>
        <dbReference type="Proteomes" id="UP000626109"/>
    </source>
</evidence>
<protein>
    <recommendedName>
        <fullName evidence="2">PPM-type phosphatase domain-containing protein</fullName>
    </recommendedName>
</protein>
<dbReference type="InterPro" id="IPR015655">
    <property type="entry name" value="PP2C"/>
</dbReference>
<feature type="domain" description="PPM-type phosphatase" evidence="2">
    <location>
        <begin position="52"/>
        <end position="338"/>
    </location>
</feature>
<dbReference type="EMBL" id="CAJNNW010025673">
    <property type="protein sequence ID" value="CAE8678275.1"/>
    <property type="molecule type" value="Genomic_DNA"/>
</dbReference>
<sequence length="346" mass="37401">MSRFVGGRRGSGTPSRKESVPEAEADLVSVVSCGLPDILEECKRKVPKVRVLVAHYSAKNWGGRHENEDRFMDHQDVIGSHGEPRLGFHTVGVLDGHDTESASDTVSRLLPASLGKRLKAGQSIHDAYVETMAEMEESLKKVHASAGTCVNSCLIAGRHVWCANLGDCRSALILLEEPAVAGAGAKASRLTWMSRDHKASMPYERKRILDLGGTVTDGRVEGLEPSRTLGDFDVKLSTKSGVISIIPEVRQFELCSNGDRRHAVLVCGTDGVWDVLGGQDICDLIHARKDLGKLAVAKEDEVVSKAGLQALRDLAEDVVQYAVAKGSRDDCTCVATMISVFPHHES</sequence>
<gene>
    <name evidence="3" type="ORF">PGLA2088_LOCUS20716</name>
</gene>
<reference evidence="3" key="1">
    <citation type="submission" date="2021-02" db="EMBL/GenBank/DDBJ databases">
        <authorList>
            <person name="Dougan E. K."/>
            <person name="Rhodes N."/>
            <person name="Thang M."/>
            <person name="Chan C."/>
        </authorList>
    </citation>
    <scope>NUCLEOTIDE SEQUENCE</scope>
</reference>
<dbReference type="Pfam" id="PF00481">
    <property type="entry name" value="PP2C"/>
    <property type="match status" value="1"/>
</dbReference>
<dbReference type="Proteomes" id="UP000626109">
    <property type="component" value="Unassembled WGS sequence"/>
</dbReference>
<comment type="caution">
    <text evidence="3">The sequence shown here is derived from an EMBL/GenBank/DDBJ whole genome shotgun (WGS) entry which is preliminary data.</text>
</comment>
<feature type="region of interest" description="Disordered" evidence="1">
    <location>
        <begin position="1"/>
        <end position="23"/>
    </location>
</feature>
<dbReference type="Gene3D" id="3.60.40.10">
    <property type="entry name" value="PPM-type phosphatase domain"/>
    <property type="match status" value="1"/>
</dbReference>
<dbReference type="PROSITE" id="PS51746">
    <property type="entry name" value="PPM_2"/>
    <property type="match status" value="1"/>
</dbReference>
<evidence type="ECO:0000259" key="2">
    <source>
        <dbReference type="PROSITE" id="PS51746"/>
    </source>
</evidence>
<dbReference type="SMART" id="SM00332">
    <property type="entry name" value="PP2Cc"/>
    <property type="match status" value="1"/>
</dbReference>
<accession>A0A813JJM0</accession>
<dbReference type="InterPro" id="IPR036457">
    <property type="entry name" value="PPM-type-like_dom_sf"/>
</dbReference>
<organism evidence="3 4">
    <name type="scientific">Polarella glacialis</name>
    <name type="common">Dinoflagellate</name>
    <dbReference type="NCBI Taxonomy" id="89957"/>
    <lineage>
        <taxon>Eukaryota</taxon>
        <taxon>Sar</taxon>
        <taxon>Alveolata</taxon>
        <taxon>Dinophyceae</taxon>
        <taxon>Suessiales</taxon>
        <taxon>Suessiaceae</taxon>
        <taxon>Polarella</taxon>
    </lineage>
</organism>
<dbReference type="PANTHER" id="PTHR13832">
    <property type="entry name" value="PROTEIN PHOSPHATASE 2C"/>
    <property type="match status" value="1"/>
</dbReference>
<evidence type="ECO:0000313" key="3">
    <source>
        <dbReference type="EMBL" id="CAE8678275.1"/>
    </source>
</evidence>
<dbReference type="PANTHER" id="PTHR13832:SF699">
    <property type="entry name" value="INTEGRIN-LINKED KINASE-ASSOCIATED SERINE_THREONINE PHOSPHATASE 2C"/>
    <property type="match status" value="1"/>
</dbReference>
<dbReference type="SUPFAM" id="SSF81606">
    <property type="entry name" value="PP2C-like"/>
    <property type="match status" value="1"/>
</dbReference>
<dbReference type="AlphaFoldDB" id="A0A813JJM0"/>
<dbReference type="GO" id="GO:0004722">
    <property type="term" value="F:protein serine/threonine phosphatase activity"/>
    <property type="evidence" value="ECO:0007669"/>
    <property type="project" value="InterPro"/>
</dbReference>
<evidence type="ECO:0000256" key="1">
    <source>
        <dbReference type="SAM" id="MobiDB-lite"/>
    </source>
</evidence>
<proteinExistence type="predicted"/>
<name>A0A813JJM0_POLGL</name>
<dbReference type="InterPro" id="IPR001932">
    <property type="entry name" value="PPM-type_phosphatase-like_dom"/>
</dbReference>
<dbReference type="CDD" id="cd00143">
    <property type="entry name" value="PP2Cc"/>
    <property type="match status" value="1"/>
</dbReference>